<dbReference type="AlphaFoldDB" id="A0A1G7M6Q1"/>
<evidence type="ECO:0000313" key="2">
    <source>
        <dbReference type="Proteomes" id="UP000199415"/>
    </source>
</evidence>
<organism evidence="1 2">
    <name type="scientific">Limimonas halophila</name>
    <dbReference type="NCBI Taxonomy" id="1082479"/>
    <lineage>
        <taxon>Bacteria</taxon>
        <taxon>Pseudomonadati</taxon>
        <taxon>Pseudomonadota</taxon>
        <taxon>Alphaproteobacteria</taxon>
        <taxon>Rhodospirillales</taxon>
        <taxon>Rhodovibrionaceae</taxon>
        <taxon>Limimonas</taxon>
    </lineage>
</organism>
<dbReference type="InterPro" id="IPR052732">
    <property type="entry name" value="Cell-binding_unc_protein"/>
</dbReference>
<keyword evidence="1" id="KW-0808">Transferase</keyword>
<keyword evidence="2" id="KW-1185">Reference proteome</keyword>
<dbReference type="STRING" id="1082479.SAMN05216241_101499"/>
<dbReference type="InterPro" id="IPR011009">
    <property type="entry name" value="Kinase-like_dom_sf"/>
</dbReference>
<proteinExistence type="predicted"/>
<dbReference type="SUPFAM" id="SSF56112">
    <property type="entry name" value="Protein kinase-like (PK-like)"/>
    <property type="match status" value="1"/>
</dbReference>
<sequence length="340" mass="38031">MADDTTTTGPGLAEKVAFLSQPEIYADAPESVETRETHMAWVFLTREHAYKLKKPVRFDFLDYTTLDARRRVCRAEIELNRRLAPTTYLGVVTLRQRPDGALTLDSHGEVVDWLVKMRRLPADGFLENAILTGEVPREALADAADLLARFYRDRQPMPQDPDAYLDGLRSTLAANRDDLLNGPEHPVDPARIRALADTLDAAIGDRRELLAGRAARLVDGHGDLRPEHVHLGPPPAVIDCIEFNSAFRHNDPVEEIAFLGMECERLGATWVGPVILNAYTARTDDAPPAELVALYRAKRALLRAKLSLWHLDEAVPNPDKWRDRTATYLAIAERHAETLA</sequence>
<dbReference type="Proteomes" id="UP000199415">
    <property type="component" value="Unassembled WGS sequence"/>
</dbReference>
<gene>
    <name evidence="1" type="ORF">SAMN05216241_101499</name>
</gene>
<dbReference type="EMBL" id="FNCE01000001">
    <property type="protein sequence ID" value="SDF57344.1"/>
    <property type="molecule type" value="Genomic_DNA"/>
</dbReference>
<dbReference type="GO" id="GO:0016740">
    <property type="term" value="F:transferase activity"/>
    <property type="evidence" value="ECO:0007669"/>
    <property type="project" value="UniProtKB-KW"/>
</dbReference>
<dbReference type="PANTHER" id="PTHR43883">
    <property type="entry name" value="SLR0207 PROTEIN"/>
    <property type="match status" value="1"/>
</dbReference>
<accession>A0A1G7M6Q1</accession>
<evidence type="ECO:0000313" key="1">
    <source>
        <dbReference type="EMBL" id="SDF57344.1"/>
    </source>
</evidence>
<dbReference type="PANTHER" id="PTHR43883:SF1">
    <property type="entry name" value="GLUCONOKINASE"/>
    <property type="match status" value="1"/>
</dbReference>
<dbReference type="RefSeq" id="WP_090018513.1">
    <property type="nucleotide sequence ID" value="NZ_FNCE01000001.1"/>
</dbReference>
<name>A0A1G7M6Q1_9PROT</name>
<protein>
    <submittedName>
        <fullName evidence="1">Aminoglycoside phosphotransferase family enzyme</fullName>
    </submittedName>
</protein>
<dbReference type="OrthoDB" id="9810277at2"/>
<reference evidence="1 2" key="1">
    <citation type="submission" date="2016-10" db="EMBL/GenBank/DDBJ databases">
        <authorList>
            <person name="de Groot N.N."/>
        </authorList>
    </citation>
    <scope>NUCLEOTIDE SEQUENCE [LARGE SCALE GENOMIC DNA]</scope>
    <source>
        <strain evidence="1 2">DSM 25584</strain>
    </source>
</reference>